<evidence type="ECO:0000313" key="2">
    <source>
        <dbReference type="EMBL" id="MBW0562659.1"/>
    </source>
</evidence>
<dbReference type="AlphaFoldDB" id="A0A9Q3JJ31"/>
<comment type="caution">
    <text evidence="2">The sequence shown here is derived from an EMBL/GenBank/DDBJ whole genome shotgun (WGS) entry which is preliminary data.</text>
</comment>
<accession>A0A9Q3JJ31</accession>
<dbReference type="EMBL" id="AVOT02072945">
    <property type="protein sequence ID" value="MBW0562659.1"/>
    <property type="molecule type" value="Genomic_DNA"/>
</dbReference>
<name>A0A9Q3JJ31_9BASI</name>
<feature type="compositionally biased region" description="Polar residues" evidence="1">
    <location>
        <begin position="1"/>
        <end position="13"/>
    </location>
</feature>
<proteinExistence type="predicted"/>
<protein>
    <submittedName>
        <fullName evidence="2">Uncharacterized protein</fullName>
    </submittedName>
</protein>
<evidence type="ECO:0000256" key="1">
    <source>
        <dbReference type="SAM" id="MobiDB-lite"/>
    </source>
</evidence>
<evidence type="ECO:0000313" key="3">
    <source>
        <dbReference type="Proteomes" id="UP000765509"/>
    </source>
</evidence>
<dbReference type="Proteomes" id="UP000765509">
    <property type="component" value="Unassembled WGS sequence"/>
</dbReference>
<feature type="region of interest" description="Disordered" evidence="1">
    <location>
        <begin position="1"/>
        <end position="31"/>
    </location>
</feature>
<reference evidence="2" key="1">
    <citation type="submission" date="2021-03" db="EMBL/GenBank/DDBJ databases">
        <title>Draft genome sequence of rust myrtle Austropuccinia psidii MF-1, a brazilian biotype.</title>
        <authorList>
            <person name="Quecine M.C."/>
            <person name="Pachon D.M.R."/>
            <person name="Bonatelli M.L."/>
            <person name="Correr F.H."/>
            <person name="Franceschini L.M."/>
            <person name="Leite T.F."/>
            <person name="Margarido G.R.A."/>
            <person name="Almeida C.A."/>
            <person name="Ferrarezi J.A."/>
            <person name="Labate C.A."/>
        </authorList>
    </citation>
    <scope>NUCLEOTIDE SEQUENCE</scope>
    <source>
        <strain evidence="2">MF-1</strain>
    </source>
</reference>
<keyword evidence="3" id="KW-1185">Reference proteome</keyword>
<sequence length="74" mass="8200">MTTRRGFQYSIQSDGGGLTGRNDPTKGKRKGKIACGTEFTQGSAISQRKVPENPIISEPELKLSMRKPNRHKLN</sequence>
<gene>
    <name evidence="2" type="ORF">O181_102374</name>
</gene>
<organism evidence="2 3">
    <name type="scientific">Austropuccinia psidii MF-1</name>
    <dbReference type="NCBI Taxonomy" id="1389203"/>
    <lineage>
        <taxon>Eukaryota</taxon>
        <taxon>Fungi</taxon>
        <taxon>Dikarya</taxon>
        <taxon>Basidiomycota</taxon>
        <taxon>Pucciniomycotina</taxon>
        <taxon>Pucciniomycetes</taxon>
        <taxon>Pucciniales</taxon>
        <taxon>Sphaerophragmiaceae</taxon>
        <taxon>Austropuccinia</taxon>
    </lineage>
</organism>